<name>A0ABZ1CDH0_9BACT</name>
<gene>
    <name evidence="2" type="ORF">K1X11_009510</name>
</gene>
<keyword evidence="3" id="KW-1185">Reference proteome</keyword>
<proteinExistence type="predicted"/>
<protein>
    <submittedName>
        <fullName evidence="2">Uncharacterized protein</fullName>
    </submittedName>
</protein>
<reference evidence="2 3" key="1">
    <citation type="submission" date="2021-08" db="EMBL/GenBank/DDBJ databases">
        <authorList>
            <person name="Zhang D."/>
            <person name="Zhang A."/>
            <person name="Wang L."/>
        </authorList>
    </citation>
    <scope>NUCLEOTIDE SEQUENCE [LARGE SCALE GENOMIC DNA]</scope>
    <source>
        <strain evidence="2 3">WL0086</strain>
    </source>
</reference>
<organism evidence="2 3">
    <name type="scientific">Actomonas aquatica</name>
    <dbReference type="NCBI Taxonomy" id="2866162"/>
    <lineage>
        <taxon>Bacteria</taxon>
        <taxon>Pseudomonadati</taxon>
        <taxon>Verrucomicrobiota</taxon>
        <taxon>Opitutia</taxon>
        <taxon>Opitutales</taxon>
        <taxon>Opitutaceae</taxon>
        <taxon>Actomonas</taxon>
    </lineage>
</organism>
<dbReference type="RefSeq" id="WP_221029670.1">
    <property type="nucleotide sequence ID" value="NZ_CP139781.1"/>
</dbReference>
<keyword evidence="1" id="KW-0732">Signal</keyword>
<dbReference type="Proteomes" id="UP000738431">
    <property type="component" value="Chromosome"/>
</dbReference>
<feature type="chain" id="PRO_5046331225" evidence="1">
    <location>
        <begin position="21"/>
        <end position="253"/>
    </location>
</feature>
<sequence>MKSLSRSLLLLALVAAPVLAQPTAIIAKARSFLGGDAALNAIKSVHYHGQLESTITSADGETRSTTAEIDIIFAKPFYQRIAITTPEKNETTALDIYEAWQRIENPENVNQWQMSLLDQPQIRRLRANTWENLSFFAGLEKQGGKVIDGGLVTKNDRSLHLVSFDHGYGIVFHRYFDPATGKLVVSETDSGATITEDGENRVAGVRFPGSVTTVSPRADGGSTQVKVVFDKVTVNETFPASLFRVPTVAPTAN</sequence>
<reference evidence="2 3" key="2">
    <citation type="submission" date="2023-12" db="EMBL/GenBank/DDBJ databases">
        <title>Description of an unclassified Opitutus bacterium of Verrucomicrobiota.</title>
        <authorList>
            <person name="Zhang D.-F."/>
        </authorList>
    </citation>
    <scope>NUCLEOTIDE SEQUENCE [LARGE SCALE GENOMIC DNA]</scope>
    <source>
        <strain evidence="2 3">WL0086</strain>
    </source>
</reference>
<dbReference type="EMBL" id="CP139781">
    <property type="protein sequence ID" value="WRQ89646.1"/>
    <property type="molecule type" value="Genomic_DNA"/>
</dbReference>
<evidence type="ECO:0000256" key="1">
    <source>
        <dbReference type="SAM" id="SignalP"/>
    </source>
</evidence>
<evidence type="ECO:0000313" key="2">
    <source>
        <dbReference type="EMBL" id="WRQ89646.1"/>
    </source>
</evidence>
<feature type="signal peptide" evidence="1">
    <location>
        <begin position="1"/>
        <end position="20"/>
    </location>
</feature>
<accession>A0ABZ1CDH0</accession>
<evidence type="ECO:0000313" key="3">
    <source>
        <dbReference type="Proteomes" id="UP000738431"/>
    </source>
</evidence>